<organism evidence="1">
    <name type="scientific">Anopheles sinensis</name>
    <name type="common">Mosquito</name>
    <dbReference type="NCBI Taxonomy" id="74873"/>
    <lineage>
        <taxon>Eukaryota</taxon>
        <taxon>Metazoa</taxon>
        <taxon>Ecdysozoa</taxon>
        <taxon>Arthropoda</taxon>
        <taxon>Hexapoda</taxon>
        <taxon>Insecta</taxon>
        <taxon>Pterygota</taxon>
        <taxon>Neoptera</taxon>
        <taxon>Endopterygota</taxon>
        <taxon>Diptera</taxon>
        <taxon>Nematocera</taxon>
        <taxon>Culicoidea</taxon>
        <taxon>Culicidae</taxon>
        <taxon>Anophelinae</taxon>
        <taxon>Anopheles</taxon>
    </lineage>
</organism>
<reference evidence="2" key="2">
    <citation type="submission" date="2020-05" db="UniProtKB">
        <authorList>
            <consortium name="EnsemblMetazoa"/>
        </authorList>
    </citation>
    <scope>IDENTIFICATION</scope>
</reference>
<accession>A0A084WI15</accession>
<dbReference type="Proteomes" id="UP000030765">
    <property type="component" value="Unassembled WGS sequence"/>
</dbReference>
<name>A0A084WI15_ANOSI</name>
<dbReference type="VEuPathDB" id="VectorBase:ASIC017884"/>
<evidence type="ECO:0000313" key="2">
    <source>
        <dbReference type="EnsemblMetazoa" id="ASIC017884-PA"/>
    </source>
</evidence>
<keyword evidence="3" id="KW-1185">Reference proteome</keyword>
<evidence type="ECO:0000313" key="1">
    <source>
        <dbReference type="EMBL" id="KFB49859.1"/>
    </source>
</evidence>
<gene>
    <name evidence="1" type="ORF">ZHAS_00017884</name>
</gene>
<dbReference type="EnsemblMetazoa" id="ASIC017884-RA">
    <property type="protein sequence ID" value="ASIC017884-PA"/>
    <property type="gene ID" value="ASIC017884"/>
</dbReference>
<reference evidence="1 3" key="1">
    <citation type="journal article" date="2014" name="BMC Genomics">
        <title>Genome sequence of Anopheles sinensis provides insight into genetics basis of mosquito competence for malaria parasites.</title>
        <authorList>
            <person name="Zhou D."/>
            <person name="Zhang D."/>
            <person name="Ding G."/>
            <person name="Shi L."/>
            <person name="Hou Q."/>
            <person name="Ye Y."/>
            <person name="Xu Y."/>
            <person name="Zhou H."/>
            <person name="Xiong C."/>
            <person name="Li S."/>
            <person name="Yu J."/>
            <person name="Hong S."/>
            <person name="Yu X."/>
            <person name="Zou P."/>
            <person name="Chen C."/>
            <person name="Chang X."/>
            <person name="Wang W."/>
            <person name="Lv Y."/>
            <person name="Sun Y."/>
            <person name="Ma L."/>
            <person name="Shen B."/>
            <person name="Zhu C."/>
        </authorList>
    </citation>
    <scope>NUCLEOTIDE SEQUENCE [LARGE SCALE GENOMIC DNA]</scope>
</reference>
<dbReference type="EMBL" id="ATLV01023902">
    <property type="status" value="NOT_ANNOTATED_CDS"/>
    <property type="molecule type" value="Genomic_DNA"/>
</dbReference>
<dbReference type="AlphaFoldDB" id="A0A084WI15"/>
<sequence length="72" mass="8312">MQATIVNAVLTYVERNRPLVSSDTFPPVAEKENLRHFPDPPARRCWLELIYVVSTVSETTRFARFARFTVTV</sequence>
<evidence type="ECO:0000313" key="3">
    <source>
        <dbReference type="Proteomes" id="UP000030765"/>
    </source>
</evidence>
<protein>
    <submittedName>
        <fullName evidence="1 2">Cathepsin K</fullName>
    </submittedName>
</protein>
<dbReference type="EMBL" id="KE525347">
    <property type="protein sequence ID" value="KFB49859.1"/>
    <property type="molecule type" value="Genomic_DNA"/>
</dbReference>
<proteinExistence type="predicted"/>